<name>A0A0F9I0W2_9ZZZZ</name>
<gene>
    <name evidence="4" type="ORF">LCGC14_1718150</name>
</gene>
<dbReference type="AlphaFoldDB" id="A0A0F9I0W2"/>
<dbReference type="InterPro" id="IPR029058">
    <property type="entry name" value="AB_hydrolase_fold"/>
</dbReference>
<dbReference type="GO" id="GO:0004806">
    <property type="term" value="F:triacylglycerol lipase activity"/>
    <property type="evidence" value="ECO:0007669"/>
    <property type="project" value="TreeGrafter"/>
</dbReference>
<protein>
    <recommendedName>
        <fullName evidence="3">BD-FAE-like domain-containing protein</fullName>
    </recommendedName>
</protein>
<evidence type="ECO:0000256" key="2">
    <source>
        <dbReference type="SAM" id="MobiDB-lite"/>
    </source>
</evidence>
<keyword evidence="1" id="KW-0378">Hydrolase</keyword>
<proteinExistence type="predicted"/>
<accession>A0A0F9I0W2</accession>
<feature type="compositionally biased region" description="Low complexity" evidence="2">
    <location>
        <begin position="312"/>
        <end position="324"/>
    </location>
</feature>
<evidence type="ECO:0000259" key="3">
    <source>
        <dbReference type="Pfam" id="PF20434"/>
    </source>
</evidence>
<dbReference type="EMBL" id="LAZR01015419">
    <property type="protein sequence ID" value="KKM13249.1"/>
    <property type="molecule type" value="Genomic_DNA"/>
</dbReference>
<feature type="region of interest" description="Disordered" evidence="2">
    <location>
        <begin position="293"/>
        <end position="324"/>
    </location>
</feature>
<evidence type="ECO:0000256" key="1">
    <source>
        <dbReference type="ARBA" id="ARBA00022801"/>
    </source>
</evidence>
<dbReference type="Pfam" id="PF20434">
    <property type="entry name" value="BD-FAE"/>
    <property type="match status" value="1"/>
</dbReference>
<reference evidence="4" key="1">
    <citation type="journal article" date="2015" name="Nature">
        <title>Complex archaea that bridge the gap between prokaryotes and eukaryotes.</title>
        <authorList>
            <person name="Spang A."/>
            <person name="Saw J.H."/>
            <person name="Jorgensen S.L."/>
            <person name="Zaremba-Niedzwiedzka K."/>
            <person name="Martijn J."/>
            <person name="Lind A.E."/>
            <person name="van Eijk R."/>
            <person name="Schleper C."/>
            <person name="Guy L."/>
            <person name="Ettema T.J."/>
        </authorList>
    </citation>
    <scope>NUCLEOTIDE SEQUENCE</scope>
</reference>
<dbReference type="PANTHER" id="PTHR48081">
    <property type="entry name" value="AB HYDROLASE SUPERFAMILY PROTEIN C4A8.06C"/>
    <property type="match status" value="1"/>
</dbReference>
<organism evidence="4">
    <name type="scientific">marine sediment metagenome</name>
    <dbReference type="NCBI Taxonomy" id="412755"/>
    <lineage>
        <taxon>unclassified sequences</taxon>
        <taxon>metagenomes</taxon>
        <taxon>ecological metagenomes</taxon>
    </lineage>
</organism>
<sequence length="324" mass="35103">MGRYALALFIAAGLAVARPAASAEEPTSQPVKGQPGAVKEYVYKKTPQGKLRIHVDFPKAWKPSDRRPGIVFFFGGAWVSGTVRQFEDQASYLASRGMVAARADYRVKSRHKVTPDKCVEDANSAVRWLRAHAAELGIDPKRIVAAGGSSGGHLAACTGTAPVPPAPGEAASVSAKPNAMILFNPALSFVGSANMMRRLGPNGRGFARRISPTVNLTKDAPPALLLYGTNDFLLPQGRAFLAKAKRIGHRSELYLAEGQRHGFFNRSPWKERTLRRADEFLISLGYLTGKPTVKDGHFREARSRRRGQKGQPSRGSPERGPSPP</sequence>
<evidence type="ECO:0000313" key="4">
    <source>
        <dbReference type="EMBL" id="KKM13249.1"/>
    </source>
</evidence>
<dbReference type="InterPro" id="IPR049492">
    <property type="entry name" value="BD-FAE-like_dom"/>
</dbReference>
<dbReference type="PANTHER" id="PTHR48081:SF30">
    <property type="entry name" value="ACETYL-HYDROLASE LIPR-RELATED"/>
    <property type="match status" value="1"/>
</dbReference>
<feature type="domain" description="BD-FAE-like" evidence="3">
    <location>
        <begin position="64"/>
        <end position="161"/>
    </location>
</feature>
<dbReference type="Gene3D" id="3.40.50.1820">
    <property type="entry name" value="alpha/beta hydrolase"/>
    <property type="match status" value="1"/>
</dbReference>
<comment type="caution">
    <text evidence="4">The sequence shown here is derived from an EMBL/GenBank/DDBJ whole genome shotgun (WGS) entry which is preliminary data.</text>
</comment>
<dbReference type="SUPFAM" id="SSF53474">
    <property type="entry name" value="alpha/beta-Hydrolases"/>
    <property type="match status" value="1"/>
</dbReference>
<dbReference type="InterPro" id="IPR050300">
    <property type="entry name" value="GDXG_lipolytic_enzyme"/>
</dbReference>